<name>A0A845EYY5_9BACL</name>
<proteinExistence type="predicted"/>
<comment type="caution">
    <text evidence="2">The sequence shown here is derived from an EMBL/GenBank/DDBJ whole genome shotgun (WGS) entry which is preliminary data.</text>
</comment>
<accession>A0A845EYY5</accession>
<dbReference type="AlphaFoldDB" id="A0A845EYY5"/>
<feature type="region of interest" description="Disordered" evidence="1">
    <location>
        <begin position="25"/>
        <end position="68"/>
    </location>
</feature>
<evidence type="ECO:0000313" key="3">
    <source>
        <dbReference type="Proteomes" id="UP000447833"/>
    </source>
</evidence>
<dbReference type="Proteomes" id="UP000447833">
    <property type="component" value="Unassembled WGS sequence"/>
</dbReference>
<dbReference type="PROSITE" id="PS51257">
    <property type="entry name" value="PROKAR_LIPOPROTEIN"/>
    <property type="match status" value="1"/>
</dbReference>
<reference evidence="2 3" key="1">
    <citation type="submission" date="2019-11" db="EMBL/GenBank/DDBJ databases">
        <title>Genome sequences of 17 halophilic strains isolated from different environments.</title>
        <authorList>
            <person name="Furrow R.E."/>
        </authorList>
    </citation>
    <scope>NUCLEOTIDE SEQUENCE [LARGE SCALE GENOMIC DNA]</scope>
    <source>
        <strain evidence="2 3">22506_14_FS</strain>
    </source>
</reference>
<sequence length="235" mass="25992">MNKFSKIMIAGVVIGGLLAGCGSNDQTSGNGESEEAPKAANQTDVSNKEEKNEQEEVSKEENGKPLLEEVGQTIEDENGKLELLKINKVNETVDLSPVKMTIKDIKVFKRTDIPQDLANNLNDAFDQNIDPKEGFVYLQVGGDVENTVDKNVSWNGINTIVTDGGQQIDGIFDDFIMDSNELESDMMGKVNGISYGGYLLKDADINKVKIIFAPVYDYESYEEISPEQQVEYTFE</sequence>
<evidence type="ECO:0000256" key="1">
    <source>
        <dbReference type="SAM" id="MobiDB-lite"/>
    </source>
</evidence>
<evidence type="ECO:0008006" key="4">
    <source>
        <dbReference type="Google" id="ProtNLM"/>
    </source>
</evidence>
<dbReference type="RefSeq" id="WP_160919348.1">
    <property type="nucleotide sequence ID" value="NZ_WMEY01000003.1"/>
</dbReference>
<organism evidence="2 3">
    <name type="scientific">Guptibacillus hwajinpoensis</name>
    <dbReference type="NCBI Taxonomy" id="208199"/>
    <lineage>
        <taxon>Bacteria</taxon>
        <taxon>Bacillati</taxon>
        <taxon>Bacillota</taxon>
        <taxon>Bacilli</taxon>
        <taxon>Bacillales</taxon>
        <taxon>Guptibacillaceae</taxon>
        <taxon>Guptibacillus</taxon>
    </lineage>
</organism>
<protein>
    <recommendedName>
        <fullName evidence="4">Lipoprotein</fullName>
    </recommendedName>
</protein>
<gene>
    <name evidence="2" type="ORF">GLW07_10840</name>
</gene>
<feature type="compositionally biased region" description="Basic and acidic residues" evidence="1">
    <location>
        <begin position="46"/>
        <end position="67"/>
    </location>
</feature>
<dbReference type="EMBL" id="WMEY01000003">
    <property type="protein sequence ID" value="MYL63852.1"/>
    <property type="molecule type" value="Genomic_DNA"/>
</dbReference>
<evidence type="ECO:0000313" key="2">
    <source>
        <dbReference type="EMBL" id="MYL63852.1"/>
    </source>
</evidence>